<comment type="caution">
    <text evidence="2">The sequence shown here is derived from an EMBL/GenBank/DDBJ whole genome shotgun (WGS) entry which is preliminary data.</text>
</comment>
<dbReference type="SUPFAM" id="SSF51322">
    <property type="entry name" value="Cyanovirin-N"/>
    <property type="match status" value="1"/>
</dbReference>
<dbReference type="InterPro" id="IPR011058">
    <property type="entry name" value="Cyanovirin-N"/>
</dbReference>
<dbReference type="EMBL" id="JAHRHY010000016">
    <property type="protein sequence ID" value="KAG9063304.1"/>
    <property type="molecule type" value="Genomic_DNA"/>
</dbReference>
<evidence type="ECO:0000313" key="2">
    <source>
        <dbReference type="EMBL" id="KAG9063304.1"/>
    </source>
</evidence>
<protein>
    <recommendedName>
        <fullName evidence="1">Cyanovirin-N domain-containing protein</fullName>
    </recommendedName>
</protein>
<reference evidence="2" key="1">
    <citation type="submission" date="2021-06" db="EMBL/GenBank/DDBJ databases">
        <title>Genome Sequence of Mortierella hyaline Strain SCG-10, a Cold-Adapted, Nitrate-Reducing Fungus Isolated from Soil in Minnesota, USA.</title>
        <authorList>
            <person name="Aldossari N."/>
        </authorList>
    </citation>
    <scope>NUCLEOTIDE SEQUENCE</scope>
    <source>
        <strain evidence="2">SCG-10</strain>
    </source>
</reference>
<dbReference type="InterPro" id="IPR036673">
    <property type="entry name" value="Cyanovirin-N_sf"/>
</dbReference>
<dbReference type="OrthoDB" id="674604at2759"/>
<gene>
    <name evidence="2" type="ORF">KI688_004186</name>
</gene>
<dbReference type="Gene3D" id="2.30.60.10">
    <property type="entry name" value="Cyanovirin-N"/>
    <property type="match status" value="1"/>
</dbReference>
<proteinExistence type="predicted"/>
<keyword evidence="3" id="KW-1185">Reference proteome</keyword>
<dbReference type="Proteomes" id="UP000707451">
    <property type="component" value="Unassembled WGS sequence"/>
</dbReference>
<dbReference type="InterPro" id="IPR028994">
    <property type="entry name" value="Integrin_alpha_N"/>
</dbReference>
<evidence type="ECO:0000259" key="1">
    <source>
        <dbReference type="SMART" id="SM01111"/>
    </source>
</evidence>
<dbReference type="AlphaFoldDB" id="A0A9P7XM82"/>
<dbReference type="SUPFAM" id="SSF69318">
    <property type="entry name" value="Integrin alpha N-terminal domain"/>
    <property type="match status" value="1"/>
</dbReference>
<accession>A0A9P7XM82</accession>
<dbReference type="Pfam" id="PF08881">
    <property type="entry name" value="CVNH"/>
    <property type="match status" value="1"/>
</dbReference>
<feature type="domain" description="Cyanovirin-N" evidence="1">
    <location>
        <begin position="281"/>
        <end position="380"/>
    </location>
</feature>
<evidence type="ECO:0000313" key="3">
    <source>
        <dbReference type="Proteomes" id="UP000707451"/>
    </source>
</evidence>
<dbReference type="SMART" id="SM01111">
    <property type="entry name" value="CVNH"/>
    <property type="match status" value="1"/>
</dbReference>
<sequence length="586" mass="63919">MAYRKHVFAHGTVFPAEHDGVWSFADIDGKGTQDLVYIKTRNTGTGYIEIHASDYESRFQKYAMTTTTVFDIDDNGTYLMQDWTGDGKADLVYIKTRNTDSGTVEVHVADAASGYKEFAFQAGTCFDCEENGVWTMSSNGDLVYVKTQNSGSNMIQCHVATKASNYQDLTQHAIPGLDSDDNGTWCIAPTCGDDIADLYYINPKNTWNGKVDVHVASVGRGWKNHVIEFPSSFAPEKNGRWLMVNFTHQEQPDLAYIKTTNTVSGKIEVHIISPQEVVPLAYTLSSLKVRLDSDAPNVLRADLQRNDDSWRDALIDLDMFLGNIDGCFTWGTKFFHKSARHISLNGSLLTAELHTRVGSWVPASFDLKDNLVNDDGVFRAIDVPVFLSAPADHRDAMLSQLSKAMDNPNFQIRQVVFAPSDEATSDSARFRTQVVMYPSGTAMGPPPVIHENAAHDPDGVTTFYANAGINSSDTVLWTCTAEAKASIFHTAQLKGKKIQQVRLDVLGADASATVGTYLGVDANVSLMKAQASIFDAQIGLGVDTGVGIKDDSVQMEVGGCGVTLGRKVAVSVFGTSFGVDFGRLFG</sequence>
<name>A0A9P7XM82_9FUNG</name>
<organism evidence="2 3">
    <name type="scientific">Linnemannia hyalina</name>
    <dbReference type="NCBI Taxonomy" id="64524"/>
    <lineage>
        <taxon>Eukaryota</taxon>
        <taxon>Fungi</taxon>
        <taxon>Fungi incertae sedis</taxon>
        <taxon>Mucoromycota</taxon>
        <taxon>Mortierellomycotina</taxon>
        <taxon>Mortierellomycetes</taxon>
        <taxon>Mortierellales</taxon>
        <taxon>Mortierellaceae</taxon>
        <taxon>Linnemannia</taxon>
    </lineage>
</organism>